<evidence type="ECO:0000313" key="3">
    <source>
        <dbReference type="Proteomes" id="UP001307760"/>
    </source>
</evidence>
<gene>
    <name evidence="2" type="ORF">V2J85_05055</name>
</gene>
<evidence type="ECO:0000256" key="1">
    <source>
        <dbReference type="SAM" id="MobiDB-lite"/>
    </source>
</evidence>
<keyword evidence="3" id="KW-1185">Reference proteome</keyword>
<dbReference type="RefSeq" id="WP_330820722.1">
    <property type="nucleotide sequence ID" value="NZ_JAZBJP010000001.1"/>
</dbReference>
<name>A0ABU7NKI6_9ACTN</name>
<reference evidence="2 3" key="1">
    <citation type="submission" date="2023-12" db="EMBL/GenBank/DDBJ databases">
        <title>30 novel species of actinomycetes from the DSMZ collection.</title>
        <authorList>
            <person name="Nouioui I."/>
        </authorList>
    </citation>
    <scope>NUCLEOTIDE SEQUENCE [LARGE SCALE GENOMIC DNA]</scope>
    <source>
        <strain evidence="2 3">DSM 41528</strain>
    </source>
</reference>
<sequence>MPRDYAVIAAIAHHCGATPHELNELLRLWTAATTAVPREDVEADPDVPHRPVGHQDTGPEGRLTTGPRGRLISMPRGRPTAGPEQEPPAIRAGGRPRGQPRRPADRFAAAPPPWRCVW</sequence>
<dbReference type="Proteomes" id="UP001307760">
    <property type="component" value="Unassembled WGS sequence"/>
</dbReference>
<feature type="region of interest" description="Disordered" evidence="1">
    <location>
        <begin position="40"/>
        <end position="118"/>
    </location>
</feature>
<organism evidence="2 3">
    <name type="scientific">Streptomyces bugieae</name>
    <dbReference type="NCBI Taxonomy" id="3098223"/>
    <lineage>
        <taxon>Bacteria</taxon>
        <taxon>Bacillati</taxon>
        <taxon>Actinomycetota</taxon>
        <taxon>Actinomycetes</taxon>
        <taxon>Kitasatosporales</taxon>
        <taxon>Streptomycetaceae</taxon>
        <taxon>Streptomyces</taxon>
    </lineage>
</organism>
<comment type="caution">
    <text evidence="2">The sequence shown here is derived from an EMBL/GenBank/DDBJ whole genome shotgun (WGS) entry which is preliminary data.</text>
</comment>
<dbReference type="EMBL" id="JAZBJP010000001">
    <property type="protein sequence ID" value="MEE4418720.1"/>
    <property type="molecule type" value="Genomic_DNA"/>
</dbReference>
<protein>
    <submittedName>
        <fullName evidence="2">Uncharacterized protein</fullName>
    </submittedName>
</protein>
<proteinExistence type="predicted"/>
<accession>A0ABU7NKI6</accession>
<evidence type="ECO:0000313" key="2">
    <source>
        <dbReference type="EMBL" id="MEE4418720.1"/>
    </source>
</evidence>